<dbReference type="Proteomes" id="UP000297716">
    <property type="component" value="Unassembled WGS sequence"/>
</dbReference>
<protein>
    <submittedName>
        <fullName evidence="2">Uncharacterized protein</fullName>
    </submittedName>
</protein>
<gene>
    <name evidence="2" type="ORF">E0Z10_g1489</name>
</gene>
<dbReference type="AlphaFoldDB" id="A0A4Z0ZCJ0"/>
<evidence type="ECO:0000313" key="3">
    <source>
        <dbReference type="Proteomes" id="UP000297716"/>
    </source>
</evidence>
<comment type="caution">
    <text evidence="2">The sequence shown here is derived from an EMBL/GenBank/DDBJ whole genome shotgun (WGS) entry which is preliminary data.</text>
</comment>
<feature type="chain" id="PRO_5021503173" evidence="1">
    <location>
        <begin position="20"/>
        <end position="207"/>
    </location>
</feature>
<accession>A0A4Z0ZCJ0</accession>
<keyword evidence="1" id="KW-0732">Signal</keyword>
<feature type="signal peptide" evidence="1">
    <location>
        <begin position="1"/>
        <end position="19"/>
    </location>
</feature>
<dbReference type="EMBL" id="SKBN01000015">
    <property type="protein sequence ID" value="TGJ87296.1"/>
    <property type="molecule type" value="Genomic_DNA"/>
</dbReference>
<proteinExistence type="predicted"/>
<organism evidence="2 3">
    <name type="scientific">Xylaria hypoxylon</name>
    <dbReference type="NCBI Taxonomy" id="37992"/>
    <lineage>
        <taxon>Eukaryota</taxon>
        <taxon>Fungi</taxon>
        <taxon>Dikarya</taxon>
        <taxon>Ascomycota</taxon>
        <taxon>Pezizomycotina</taxon>
        <taxon>Sordariomycetes</taxon>
        <taxon>Xylariomycetidae</taxon>
        <taxon>Xylariales</taxon>
        <taxon>Xylariaceae</taxon>
        <taxon>Xylaria</taxon>
    </lineage>
</organism>
<evidence type="ECO:0000313" key="2">
    <source>
        <dbReference type="EMBL" id="TGJ87296.1"/>
    </source>
</evidence>
<keyword evidence="3" id="KW-1185">Reference proteome</keyword>
<sequence>MYSLKVLFLIAAFAGTSLSQKSDAEYCSSKMSSFFSWVVAEGPTTPAEVLAFLATQTDSKQPLSTFGPEAHGEEICSIYSELPPSLLPKLQTYITSVLSFGNAHSDVLLGVATDCVPEDKVASVTSYIHDMLTPTGNSCEATPAPGGAANGTYPTSPAPTATSSYISPGNSTYTTSIVTGAAAAARPTGVLLGAAAIGGVLGAAAML</sequence>
<evidence type="ECO:0000256" key="1">
    <source>
        <dbReference type="SAM" id="SignalP"/>
    </source>
</evidence>
<dbReference type="OrthoDB" id="4766322at2759"/>
<name>A0A4Z0ZCJ0_9PEZI</name>
<reference evidence="2 3" key="1">
    <citation type="submission" date="2019-03" db="EMBL/GenBank/DDBJ databases">
        <title>Draft genome sequence of Xylaria hypoxylon DSM 108379, a ubiquitous saprotrophic-parasitic fungi on hardwood.</title>
        <authorList>
            <person name="Buettner E."/>
            <person name="Leonhardt S."/>
            <person name="Gebauer A.M."/>
            <person name="Liers C."/>
            <person name="Hofrichter M."/>
            <person name="Kellner H."/>
        </authorList>
    </citation>
    <scope>NUCLEOTIDE SEQUENCE [LARGE SCALE GENOMIC DNA]</scope>
    <source>
        <strain evidence="2 3">DSM 108379</strain>
    </source>
</reference>
<dbReference type="STRING" id="37992.A0A4Z0ZCJ0"/>